<evidence type="ECO:0000256" key="3">
    <source>
        <dbReference type="ARBA" id="ARBA00023172"/>
    </source>
</evidence>
<dbReference type="PROSITE" id="PS51900">
    <property type="entry name" value="CB"/>
    <property type="match status" value="1"/>
</dbReference>
<dbReference type="InterPro" id="IPR004107">
    <property type="entry name" value="Integrase_SAM-like_N"/>
</dbReference>
<dbReference type="InterPro" id="IPR002104">
    <property type="entry name" value="Integrase_catalytic"/>
</dbReference>
<dbReference type="SUPFAM" id="SSF56349">
    <property type="entry name" value="DNA breaking-rejoining enzymes"/>
    <property type="match status" value="1"/>
</dbReference>
<evidence type="ECO:0000256" key="1">
    <source>
        <dbReference type="ARBA" id="ARBA00022908"/>
    </source>
</evidence>
<dbReference type="Pfam" id="PF02899">
    <property type="entry name" value="Phage_int_SAM_1"/>
    <property type="match status" value="1"/>
</dbReference>
<organism evidence="7 8">
    <name type="scientific">Virgibacillus kekensis</name>
    <dbReference type="NCBI Taxonomy" id="202261"/>
    <lineage>
        <taxon>Bacteria</taxon>
        <taxon>Bacillati</taxon>
        <taxon>Bacillota</taxon>
        <taxon>Bacilli</taxon>
        <taxon>Bacillales</taxon>
        <taxon>Bacillaceae</taxon>
        <taxon>Virgibacillus</taxon>
    </lineage>
</organism>
<protein>
    <submittedName>
        <fullName evidence="7">Tyrosine-type recombinase/integrase</fullName>
    </submittedName>
</protein>
<keyword evidence="3" id="KW-0233">DNA recombination</keyword>
<dbReference type="Gene3D" id="1.10.150.130">
    <property type="match status" value="1"/>
</dbReference>
<evidence type="ECO:0000313" key="7">
    <source>
        <dbReference type="EMBL" id="MFC4557318.1"/>
    </source>
</evidence>
<comment type="caution">
    <text evidence="7">The sequence shown here is derived from an EMBL/GenBank/DDBJ whole genome shotgun (WGS) entry which is preliminary data.</text>
</comment>
<accession>A0ABV9DGW3</accession>
<dbReference type="RefSeq" id="WP_390293262.1">
    <property type="nucleotide sequence ID" value="NZ_JBHSFU010000003.1"/>
</dbReference>
<dbReference type="InterPro" id="IPR013762">
    <property type="entry name" value="Integrase-like_cat_sf"/>
</dbReference>
<dbReference type="InterPro" id="IPR011010">
    <property type="entry name" value="DNA_brk_join_enz"/>
</dbReference>
<evidence type="ECO:0000313" key="8">
    <source>
        <dbReference type="Proteomes" id="UP001595989"/>
    </source>
</evidence>
<evidence type="ECO:0000259" key="6">
    <source>
        <dbReference type="PROSITE" id="PS51900"/>
    </source>
</evidence>
<dbReference type="EMBL" id="JBHSFU010000003">
    <property type="protein sequence ID" value="MFC4557318.1"/>
    <property type="molecule type" value="Genomic_DNA"/>
</dbReference>
<reference evidence="8" key="1">
    <citation type="journal article" date="2019" name="Int. J. Syst. Evol. Microbiol.">
        <title>The Global Catalogue of Microorganisms (GCM) 10K type strain sequencing project: providing services to taxonomists for standard genome sequencing and annotation.</title>
        <authorList>
            <consortium name="The Broad Institute Genomics Platform"/>
            <consortium name="The Broad Institute Genome Sequencing Center for Infectious Disease"/>
            <person name="Wu L."/>
            <person name="Ma J."/>
        </authorList>
    </citation>
    <scope>NUCLEOTIDE SEQUENCE [LARGE SCALE GENOMIC DNA]</scope>
    <source>
        <strain evidence="8">CGMCC 4.7426</strain>
    </source>
</reference>
<keyword evidence="1" id="KW-0229">DNA integration</keyword>
<keyword evidence="2 4" id="KW-0238">DNA-binding</keyword>
<feature type="domain" description="Core-binding (CB)" evidence="6">
    <location>
        <begin position="1"/>
        <end position="91"/>
    </location>
</feature>
<gene>
    <name evidence="7" type="ORF">ACFO3D_03740</name>
</gene>
<dbReference type="Proteomes" id="UP001595989">
    <property type="component" value="Unassembled WGS sequence"/>
</dbReference>
<dbReference type="SUPFAM" id="SSF47823">
    <property type="entry name" value="lambda integrase-like, N-terminal domain"/>
    <property type="match status" value="1"/>
</dbReference>
<evidence type="ECO:0000256" key="2">
    <source>
        <dbReference type="ARBA" id="ARBA00023125"/>
    </source>
</evidence>
<evidence type="ECO:0000259" key="5">
    <source>
        <dbReference type="PROSITE" id="PS51898"/>
    </source>
</evidence>
<dbReference type="PROSITE" id="PS51898">
    <property type="entry name" value="TYR_RECOMBINASE"/>
    <property type="match status" value="1"/>
</dbReference>
<sequence>MKLHHAMDEYLVYVEVEKNCSSHTVQAYAFDLACFEAFLKKYVRSCELADITSSTIRCFIQDQVLNHNMKRARFNAGYPVSSHSAVFAWQLLRYLENDRHPYALRNEALFKLLATSGMRRSEIVALTWAQLDLNEKTLLIYGKGKKERLLPFIRLHFLPWKHAAIH</sequence>
<dbReference type="Pfam" id="PF00589">
    <property type="entry name" value="Phage_integrase"/>
    <property type="match status" value="1"/>
</dbReference>
<dbReference type="InterPro" id="IPR044068">
    <property type="entry name" value="CB"/>
</dbReference>
<proteinExistence type="predicted"/>
<name>A0ABV9DGW3_9BACI</name>
<dbReference type="InterPro" id="IPR010998">
    <property type="entry name" value="Integrase_recombinase_N"/>
</dbReference>
<feature type="domain" description="Tyr recombinase" evidence="5">
    <location>
        <begin position="78"/>
        <end position="166"/>
    </location>
</feature>
<dbReference type="Gene3D" id="1.10.443.10">
    <property type="entry name" value="Intergrase catalytic core"/>
    <property type="match status" value="1"/>
</dbReference>
<keyword evidence="8" id="KW-1185">Reference proteome</keyword>
<evidence type="ECO:0000256" key="4">
    <source>
        <dbReference type="PROSITE-ProRule" id="PRU01248"/>
    </source>
</evidence>